<protein>
    <submittedName>
        <fullName evidence="2">Uncharacterized protein</fullName>
    </submittedName>
</protein>
<dbReference type="AlphaFoldDB" id="A0A6M3MAE4"/>
<accession>A0A6M3MAE4</accession>
<organism evidence="2">
    <name type="scientific">viral metagenome</name>
    <dbReference type="NCBI Taxonomy" id="1070528"/>
    <lineage>
        <taxon>unclassified sequences</taxon>
        <taxon>metagenomes</taxon>
        <taxon>organismal metagenomes</taxon>
    </lineage>
</organism>
<feature type="region of interest" description="Disordered" evidence="1">
    <location>
        <begin position="1"/>
        <end position="21"/>
    </location>
</feature>
<reference evidence="2" key="1">
    <citation type="submission" date="2020-03" db="EMBL/GenBank/DDBJ databases">
        <title>The deep terrestrial virosphere.</title>
        <authorList>
            <person name="Holmfeldt K."/>
            <person name="Nilsson E."/>
            <person name="Simone D."/>
            <person name="Lopez-Fernandez M."/>
            <person name="Wu X."/>
            <person name="de Brujin I."/>
            <person name="Lundin D."/>
            <person name="Andersson A."/>
            <person name="Bertilsson S."/>
            <person name="Dopson M."/>
        </authorList>
    </citation>
    <scope>NUCLEOTIDE SEQUENCE</scope>
    <source>
        <strain evidence="2">MM171B00326</strain>
    </source>
</reference>
<dbReference type="EMBL" id="MT143881">
    <property type="protein sequence ID" value="QJB04394.1"/>
    <property type="molecule type" value="Genomic_DNA"/>
</dbReference>
<evidence type="ECO:0000313" key="2">
    <source>
        <dbReference type="EMBL" id="QJB04394.1"/>
    </source>
</evidence>
<sequence>MSPYSGEHSCRVKSPDSFQADSFRRIKQNKLSIIIGRLKGKTTTTTQAFRYPKEDWTEAQARAHCKEQDGTFEPAKAETQEMEIKDFDYLNPKDNPMIKTEED</sequence>
<gene>
    <name evidence="2" type="ORF">MM171B00326_0029</name>
</gene>
<evidence type="ECO:0000256" key="1">
    <source>
        <dbReference type="SAM" id="MobiDB-lite"/>
    </source>
</evidence>
<proteinExistence type="predicted"/>
<name>A0A6M3MAE4_9ZZZZ</name>